<evidence type="ECO:0000313" key="2">
    <source>
        <dbReference type="Proteomes" id="UP000596660"/>
    </source>
</evidence>
<protein>
    <recommendedName>
        <fullName evidence="3">DUF4283 domain-containing protein</fullName>
    </recommendedName>
</protein>
<dbReference type="EnsemblPlants" id="AUR62033920-RA">
    <property type="protein sequence ID" value="AUR62033920-RA:cds"/>
    <property type="gene ID" value="AUR62033920"/>
</dbReference>
<proteinExistence type="predicted"/>
<accession>A0A803MRL9</accession>
<sequence>MSFDCSTDGRHSMAHTRCNKYTVQASVNFDMTRLWIRVYGLPLGYLDPEWAFKTLDLIGLVETLEYDGDGLPDEPEFHGQVLVDLSKPLIPGRFDPGEFDPIWICFRNVYMSIDTGNCNAITFKELKAGLKRWFKPQRLEMCDQKSASYHNLNSTRFIKENRAAIPVGDPYAPLIEIRLGTNNIGEAFEWLQTWRKALFHMTRALILLLVSTVLQLLQSYDQATYFGYYGSTWSKKRRQIHALNLQGKDGFTMPVSGSRRLASHKCSSDVSTTAHFGFLGCSTDLACNPPGLKVFLRSKRKAGESSTASSHMFVKVSKDGFSS</sequence>
<dbReference type="Gramene" id="AUR62033920-RA">
    <property type="protein sequence ID" value="AUR62033920-RA:cds"/>
    <property type="gene ID" value="AUR62033920"/>
</dbReference>
<evidence type="ECO:0008006" key="3">
    <source>
        <dbReference type="Google" id="ProtNLM"/>
    </source>
</evidence>
<name>A0A803MRL9_CHEQI</name>
<reference evidence="1" key="2">
    <citation type="submission" date="2021-03" db="UniProtKB">
        <authorList>
            <consortium name="EnsemblPlants"/>
        </authorList>
    </citation>
    <scope>IDENTIFICATION</scope>
</reference>
<dbReference type="Proteomes" id="UP000596660">
    <property type="component" value="Unplaced"/>
</dbReference>
<reference evidence="1" key="1">
    <citation type="journal article" date="2017" name="Nature">
        <title>The genome of Chenopodium quinoa.</title>
        <authorList>
            <person name="Jarvis D.E."/>
            <person name="Ho Y.S."/>
            <person name="Lightfoot D.J."/>
            <person name="Schmoeckel S.M."/>
            <person name="Li B."/>
            <person name="Borm T.J.A."/>
            <person name="Ohyanagi H."/>
            <person name="Mineta K."/>
            <person name="Michell C.T."/>
            <person name="Saber N."/>
            <person name="Kharbatia N.M."/>
            <person name="Rupper R.R."/>
            <person name="Sharp A.R."/>
            <person name="Dally N."/>
            <person name="Boughton B.A."/>
            <person name="Woo Y.H."/>
            <person name="Gao G."/>
            <person name="Schijlen E.G.W.M."/>
            <person name="Guo X."/>
            <person name="Momin A.A."/>
            <person name="Negrao S."/>
            <person name="Al-Babili S."/>
            <person name="Gehring C."/>
            <person name="Roessner U."/>
            <person name="Jung C."/>
            <person name="Murphy K."/>
            <person name="Arold S.T."/>
            <person name="Gojobori T."/>
            <person name="van der Linden C.G."/>
            <person name="van Loo E.N."/>
            <person name="Jellen E.N."/>
            <person name="Maughan P.J."/>
            <person name="Tester M."/>
        </authorList>
    </citation>
    <scope>NUCLEOTIDE SEQUENCE [LARGE SCALE GENOMIC DNA]</scope>
    <source>
        <strain evidence="1">cv. PI 614886</strain>
    </source>
</reference>
<organism evidence="1 2">
    <name type="scientific">Chenopodium quinoa</name>
    <name type="common">Quinoa</name>
    <dbReference type="NCBI Taxonomy" id="63459"/>
    <lineage>
        <taxon>Eukaryota</taxon>
        <taxon>Viridiplantae</taxon>
        <taxon>Streptophyta</taxon>
        <taxon>Embryophyta</taxon>
        <taxon>Tracheophyta</taxon>
        <taxon>Spermatophyta</taxon>
        <taxon>Magnoliopsida</taxon>
        <taxon>eudicotyledons</taxon>
        <taxon>Gunneridae</taxon>
        <taxon>Pentapetalae</taxon>
        <taxon>Caryophyllales</taxon>
        <taxon>Chenopodiaceae</taxon>
        <taxon>Chenopodioideae</taxon>
        <taxon>Atripliceae</taxon>
        <taxon>Chenopodium</taxon>
    </lineage>
</organism>
<dbReference type="AlphaFoldDB" id="A0A803MRL9"/>
<evidence type="ECO:0000313" key="1">
    <source>
        <dbReference type="EnsemblPlants" id="AUR62033920-RA:cds"/>
    </source>
</evidence>
<keyword evidence="2" id="KW-1185">Reference proteome</keyword>